<dbReference type="GO" id="GO:0043022">
    <property type="term" value="F:ribosome binding"/>
    <property type="evidence" value="ECO:0007669"/>
    <property type="project" value="TreeGrafter"/>
</dbReference>
<evidence type="ECO:0000313" key="6">
    <source>
        <dbReference type="Proteomes" id="UP000663836"/>
    </source>
</evidence>
<evidence type="ECO:0000256" key="1">
    <source>
        <dbReference type="ARBA" id="ARBA00022490"/>
    </source>
</evidence>
<organism evidence="5 6">
    <name type="scientific">Rotaria sordida</name>
    <dbReference type="NCBI Taxonomy" id="392033"/>
    <lineage>
        <taxon>Eukaryota</taxon>
        <taxon>Metazoa</taxon>
        <taxon>Spiralia</taxon>
        <taxon>Gnathifera</taxon>
        <taxon>Rotifera</taxon>
        <taxon>Eurotatoria</taxon>
        <taxon>Bdelloidea</taxon>
        <taxon>Philodinida</taxon>
        <taxon>Philodinidae</taxon>
        <taxon>Rotaria</taxon>
    </lineage>
</organism>
<evidence type="ECO:0000259" key="4">
    <source>
        <dbReference type="Pfam" id="PF00009"/>
    </source>
</evidence>
<dbReference type="Proteomes" id="UP000663836">
    <property type="component" value="Unassembled WGS sequence"/>
</dbReference>
<sequence length="237" mass="27390">MVNFTVDQIHSLMDKKKNIRNMSVIGHVDHRKSTLTDSLVCHVNFSSEVTAAFRATDDVLVVVDCVSGVGLQTETVLRKTIGERIKSILFISKMDHALLQLKFQQEDLFQTFQRIVENVDPRKATFGFSADLHGWAFTLKEFAEMYGSKFQIELDKLMNRLWDENFFSSTEKKWSQTGGEGYLHGFCQFVLDPIFRLFKAIIDCKKYQYTQLLEKLNIKLEDDDRDKLEEGGKSLLE</sequence>
<dbReference type="InterPro" id="IPR000795">
    <property type="entry name" value="T_Tr_GTP-bd_dom"/>
</dbReference>
<gene>
    <name evidence="5" type="ORF">JBS370_LOCUS34423</name>
</gene>
<feature type="non-terminal residue" evidence="5">
    <location>
        <position position="1"/>
    </location>
</feature>
<dbReference type="GO" id="GO:1990904">
    <property type="term" value="C:ribonucleoprotein complex"/>
    <property type="evidence" value="ECO:0007669"/>
    <property type="project" value="TreeGrafter"/>
</dbReference>
<dbReference type="PANTHER" id="PTHR42908">
    <property type="entry name" value="TRANSLATION ELONGATION FACTOR-RELATED"/>
    <property type="match status" value="1"/>
</dbReference>
<feature type="domain" description="Tr-type G" evidence="4">
    <location>
        <begin position="42"/>
        <end position="135"/>
    </location>
</feature>
<dbReference type="SUPFAM" id="SSF52540">
    <property type="entry name" value="P-loop containing nucleoside triphosphate hydrolases"/>
    <property type="match status" value="1"/>
</dbReference>
<evidence type="ECO:0000313" key="5">
    <source>
        <dbReference type="EMBL" id="CAF4159530.1"/>
    </source>
</evidence>
<dbReference type="GO" id="GO:0005829">
    <property type="term" value="C:cytosol"/>
    <property type="evidence" value="ECO:0007669"/>
    <property type="project" value="TreeGrafter"/>
</dbReference>
<reference evidence="5" key="1">
    <citation type="submission" date="2021-02" db="EMBL/GenBank/DDBJ databases">
        <authorList>
            <person name="Nowell W R."/>
        </authorList>
    </citation>
    <scope>NUCLEOTIDE SEQUENCE</scope>
</reference>
<evidence type="ECO:0000256" key="2">
    <source>
        <dbReference type="ARBA" id="ARBA00022768"/>
    </source>
</evidence>
<dbReference type="InterPro" id="IPR027417">
    <property type="entry name" value="P-loop_NTPase"/>
</dbReference>
<protein>
    <recommendedName>
        <fullName evidence="4">Tr-type G domain-containing protein</fullName>
    </recommendedName>
</protein>
<dbReference type="AlphaFoldDB" id="A0A819YJH2"/>
<keyword evidence="1" id="KW-0963">Cytoplasm</keyword>
<keyword evidence="3" id="KW-0648">Protein biosynthesis</keyword>
<dbReference type="EMBL" id="CAJOBD010010888">
    <property type="protein sequence ID" value="CAF4159530.1"/>
    <property type="molecule type" value="Genomic_DNA"/>
</dbReference>
<dbReference type="Pfam" id="PF00009">
    <property type="entry name" value="GTP_EFTU"/>
    <property type="match status" value="1"/>
</dbReference>
<dbReference type="Gene3D" id="3.40.50.300">
    <property type="entry name" value="P-loop containing nucleotide triphosphate hydrolases"/>
    <property type="match status" value="2"/>
</dbReference>
<evidence type="ECO:0000256" key="3">
    <source>
        <dbReference type="ARBA" id="ARBA00022917"/>
    </source>
</evidence>
<name>A0A819YJH2_9BILA</name>
<proteinExistence type="predicted"/>
<dbReference type="Gene3D" id="3.90.1430.10">
    <property type="entry name" value="Yeast translation eEF2 (G' domain)"/>
    <property type="match status" value="1"/>
</dbReference>
<keyword evidence="2" id="KW-0251">Elongation factor</keyword>
<dbReference type="PANTHER" id="PTHR42908:SF10">
    <property type="entry name" value="EUKARYOTIC TRANSLATION ELONGATION FACTOR 2"/>
    <property type="match status" value="1"/>
</dbReference>
<dbReference type="GO" id="GO:0003924">
    <property type="term" value="F:GTPase activity"/>
    <property type="evidence" value="ECO:0007669"/>
    <property type="project" value="InterPro"/>
</dbReference>
<dbReference type="GO" id="GO:0003746">
    <property type="term" value="F:translation elongation factor activity"/>
    <property type="evidence" value="ECO:0007669"/>
    <property type="project" value="UniProtKB-KW"/>
</dbReference>
<dbReference type="GO" id="GO:0005525">
    <property type="term" value="F:GTP binding"/>
    <property type="evidence" value="ECO:0007669"/>
    <property type="project" value="InterPro"/>
</dbReference>
<accession>A0A819YJH2</accession>
<comment type="caution">
    <text evidence="5">The sequence shown here is derived from an EMBL/GenBank/DDBJ whole genome shotgun (WGS) entry which is preliminary data.</text>
</comment>